<dbReference type="FunFam" id="1.20.1090.10:FF:000001">
    <property type="entry name" value="Aldehyde-alcohol dehydrogenase"/>
    <property type="match status" value="1"/>
</dbReference>
<dbReference type="InterPro" id="IPR016162">
    <property type="entry name" value="Ald_DH_N"/>
</dbReference>
<evidence type="ECO:0000259" key="12">
    <source>
        <dbReference type="Pfam" id="PF00465"/>
    </source>
</evidence>
<accession>A0A2V3YKR2</accession>
<dbReference type="CDD" id="cd07122">
    <property type="entry name" value="ALDH_F20_ACDH"/>
    <property type="match status" value="1"/>
</dbReference>
<dbReference type="FunFam" id="3.40.50.1970:FF:000002">
    <property type="entry name" value="Aldehyde-alcohol dehydrogenase"/>
    <property type="match status" value="1"/>
</dbReference>
<dbReference type="InterPro" id="IPR056798">
    <property type="entry name" value="ADH_Fe_C"/>
</dbReference>
<evidence type="ECO:0000256" key="10">
    <source>
        <dbReference type="PIRNR" id="PIRNR000111"/>
    </source>
</evidence>
<evidence type="ECO:0000256" key="5">
    <source>
        <dbReference type="ARBA" id="ARBA00023268"/>
    </source>
</evidence>
<dbReference type="Pfam" id="PF00465">
    <property type="entry name" value="Fe-ADH"/>
    <property type="match status" value="1"/>
</dbReference>
<gene>
    <name evidence="14" type="ORF">DFR60_10438</name>
</gene>
<dbReference type="InterPro" id="IPR018211">
    <property type="entry name" value="ADH_Fe_CS"/>
</dbReference>
<evidence type="ECO:0000256" key="7">
    <source>
        <dbReference type="ARBA" id="ARBA00035645"/>
    </source>
</evidence>
<dbReference type="PANTHER" id="PTHR43633:SF1">
    <property type="entry name" value="ALCOHOL DEHYDROGENASE YQHD"/>
    <property type="match status" value="1"/>
</dbReference>
<dbReference type="InterPro" id="IPR016163">
    <property type="entry name" value="Ald_DH_C"/>
</dbReference>
<dbReference type="GeneID" id="86061067"/>
<dbReference type="GO" id="GO:0015976">
    <property type="term" value="P:carbon utilization"/>
    <property type="evidence" value="ECO:0007669"/>
    <property type="project" value="InterPro"/>
</dbReference>
<reference evidence="14 15" key="1">
    <citation type="submission" date="2018-05" db="EMBL/GenBank/DDBJ databases">
        <title>Genomic Encyclopedia of Type Strains, Phase IV (KMG-IV): sequencing the most valuable type-strain genomes for metagenomic binning, comparative biology and taxonomic classification.</title>
        <authorList>
            <person name="Goeker M."/>
        </authorList>
    </citation>
    <scope>NUCLEOTIDE SEQUENCE [LARGE SCALE GENOMIC DNA]</scope>
    <source>
        <strain evidence="14 15">DSM 24995</strain>
    </source>
</reference>
<keyword evidence="15" id="KW-1185">Reference proteome</keyword>
<dbReference type="GO" id="GO:0005829">
    <property type="term" value="C:cytosol"/>
    <property type="evidence" value="ECO:0007669"/>
    <property type="project" value="TreeGrafter"/>
</dbReference>
<dbReference type="GO" id="GO:0008774">
    <property type="term" value="F:acetaldehyde dehydrogenase (acetylating) activity"/>
    <property type="evidence" value="ECO:0007669"/>
    <property type="project" value="UniProtKB-UniRule"/>
</dbReference>
<evidence type="ECO:0000259" key="11">
    <source>
        <dbReference type="Pfam" id="PF00171"/>
    </source>
</evidence>
<dbReference type="FunFam" id="3.40.309.10:FF:000007">
    <property type="entry name" value="Aldehyde-alcohol dehydrogenase"/>
    <property type="match status" value="1"/>
</dbReference>
<dbReference type="RefSeq" id="WP_110322566.1">
    <property type="nucleotide sequence ID" value="NZ_QJKD01000004.1"/>
</dbReference>
<evidence type="ECO:0000259" key="13">
    <source>
        <dbReference type="Pfam" id="PF25137"/>
    </source>
</evidence>
<evidence type="ECO:0000256" key="1">
    <source>
        <dbReference type="ARBA" id="ARBA00001954"/>
    </source>
</evidence>
<dbReference type="Gene3D" id="3.40.309.10">
    <property type="entry name" value="Aldehyde Dehydrogenase, Chain A, domain 2"/>
    <property type="match status" value="1"/>
</dbReference>
<dbReference type="GO" id="GO:0006066">
    <property type="term" value="P:alcohol metabolic process"/>
    <property type="evidence" value="ECO:0007669"/>
    <property type="project" value="InterPro"/>
</dbReference>
<dbReference type="Pfam" id="PF25137">
    <property type="entry name" value="ADH_Fe_C"/>
    <property type="match status" value="1"/>
</dbReference>
<evidence type="ECO:0000256" key="8">
    <source>
        <dbReference type="ARBA" id="ARBA00049194"/>
    </source>
</evidence>
<keyword evidence="5" id="KW-0511">Multifunctional enzyme</keyword>
<evidence type="ECO:0000313" key="14">
    <source>
        <dbReference type="EMBL" id="PXX54214.1"/>
    </source>
</evidence>
<comment type="similarity">
    <text evidence="7 10">In the C-terminal section; belongs to the iron-containing alcohol dehydrogenase family.</text>
</comment>
<evidence type="ECO:0000256" key="3">
    <source>
        <dbReference type="ARBA" id="ARBA00023004"/>
    </source>
</evidence>
<dbReference type="Gene3D" id="1.20.1090.10">
    <property type="entry name" value="Dehydroquinate synthase-like - alpha domain"/>
    <property type="match status" value="1"/>
</dbReference>
<dbReference type="NCBIfam" id="NF010378">
    <property type="entry name" value="PRK13805.1"/>
    <property type="match status" value="1"/>
</dbReference>
<comment type="similarity">
    <text evidence="6 10">In the N-terminal section; belongs to the aldehyde dehydrogenase family.</text>
</comment>
<dbReference type="SUPFAM" id="SSF53720">
    <property type="entry name" value="ALDH-like"/>
    <property type="match status" value="1"/>
</dbReference>
<proteinExistence type="inferred from homology"/>
<feature type="domain" description="Aldehyde dehydrogenase" evidence="11">
    <location>
        <begin position="22"/>
        <end position="408"/>
    </location>
</feature>
<dbReference type="Pfam" id="PF00171">
    <property type="entry name" value="Aldedh"/>
    <property type="match status" value="1"/>
</dbReference>
<comment type="catalytic activity">
    <reaction evidence="8">
        <text>an aldehyde + NAD(+) + H2O = a carboxylate + NADH + 2 H(+)</text>
        <dbReference type="Rhea" id="RHEA:16185"/>
        <dbReference type="ChEBI" id="CHEBI:15377"/>
        <dbReference type="ChEBI" id="CHEBI:15378"/>
        <dbReference type="ChEBI" id="CHEBI:17478"/>
        <dbReference type="ChEBI" id="CHEBI:29067"/>
        <dbReference type="ChEBI" id="CHEBI:57540"/>
        <dbReference type="ChEBI" id="CHEBI:57945"/>
        <dbReference type="EC" id="1.2.1.3"/>
    </reaction>
</comment>
<evidence type="ECO:0000256" key="2">
    <source>
        <dbReference type="ARBA" id="ARBA00023002"/>
    </source>
</evidence>
<dbReference type="AlphaFoldDB" id="A0A2V3YKR2"/>
<dbReference type="PROSITE" id="PS00060">
    <property type="entry name" value="ADH_IRON_2"/>
    <property type="match status" value="1"/>
</dbReference>
<dbReference type="GO" id="GO:0046872">
    <property type="term" value="F:metal ion binding"/>
    <property type="evidence" value="ECO:0007669"/>
    <property type="project" value="InterPro"/>
</dbReference>
<organism evidence="14 15">
    <name type="scientific">Hungatella effluvii</name>
    <dbReference type="NCBI Taxonomy" id="1096246"/>
    <lineage>
        <taxon>Bacteria</taxon>
        <taxon>Bacillati</taxon>
        <taxon>Bacillota</taxon>
        <taxon>Clostridia</taxon>
        <taxon>Lachnospirales</taxon>
        <taxon>Lachnospiraceae</taxon>
        <taxon>Hungatella</taxon>
    </lineage>
</organism>
<evidence type="ECO:0000256" key="6">
    <source>
        <dbReference type="ARBA" id="ARBA00035641"/>
    </source>
</evidence>
<dbReference type="GO" id="GO:1990002">
    <property type="term" value="F:methylglyoxal reductase (NADPH) (acetol producing) activity"/>
    <property type="evidence" value="ECO:0007669"/>
    <property type="project" value="TreeGrafter"/>
</dbReference>
<dbReference type="EMBL" id="QJKD01000004">
    <property type="protein sequence ID" value="PXX54214.1"/>
    <property type="molecule type" value="Genomic_DNA"/>
</dbReference>
<dbReference type="InterPro" id="IPR015590">
    <property type="entry name" value="Aldehyde_DH_dom"/>
</dbReference>
<evidence type="ECO:0000256" key="9">
    <source>
        <dbReference type="ARBA" id="ARBA00074764"/>
    </source>
</evidence>
<dbReference type="Gene3D" id="3.40.50.1970">
    <property type="match status" value="1"/>
</dbReference>
<evidence type="ECO:0000256" key="4">
    <source>
        <dbReference type="ARBA" id="ARBA00023027"/>
    </source>
</evidence>
<dbReference type="InterPro" id="IPR034789">
    <property type="entry name" value="AAD_C"/>
</dbReference>
<comment type="cofactor">
    <cofactor evidence="1">
        <name>Fe(2+)</name>
        <dbReference type="ChEBI" id="CHEBI:29033"/>
    </cofactor>
</comment>
<dbReference type="CDD" id="cd08178">
    <property type="entry name" value="AAD_C"/>
    <property type="match status" value="1"/>
</dbReference>
<evidence type="ECO:0000313" key="15">
    <source>
        <dbReference type="Proteomes" id="UP000248057"/>
    </source>
</evidence>
<dbReference type="PIRSF" id="PIRSF000111">
    <property type="entry name" value="ALDH_ADH"/>
    <property type="match status" value="1"/>
</dbReference>
<dbReference type="InterPro" id="IPR001670">
    <property type="entry name" value="ADH_Fe/GldA"/>
</dbReference>
<keyword evidence="3" id="KW-0408">Iron</keyword>
<comment type="caution">
    <text evidence="14">The sequence shown here is derived from an EMBL/GenBank/DDBJ whole genome shotgun (WGS) entry which is preliminary data.</text>
</comment>
<dbReference type="GO" id="GO:0004029">
    <property type="term" value="F:aldehyde dehydrogenase (NAD+) activity"/>
    <property type="evidence" value="ECO:0007669"/>
    <property type="project" value="UniProtKB-EC"/>
</dbReference>
<dbReference type="SUPFAM" id="SSF56796">
    <property type="entry name" value="Dehydroquinate synthase-like"/>
    <property type="match status" value="1"/>
</dbReference>
<dbReference type="Proteomes" id="UP000248057">
    <property type="component" value="Unassembled WGS sequence"/>
</dbReference>
<dbReference type="GO" id="GO:0008106">
    <property type="term" value="F:alcohol dehydrogenase (NADP+) activity"/>
    <property type="evidence" value="ECO:0007669"/>
    <property type="project" value="TreeGrafter"/>
</dbReference>
<dbReference type="GO" id="GO:1990362">
    <property type="term" value="F:butanol dehydrogenase (NAD+) activity"/>
    <property type="evidence" value="ECO:0007669"/>
    <property type="project" value="InterPro"/>
</dbReference>
<feature type="domain" description="Fe-containing alcohol dehydrogenase-like C-terminal" evidence="13">
    <location>
        <begin position="657"/>
        <end position="868"/>
    </location>
</feature>
<dbReference type="InterPro" id="IPR044731">
    <property type="entry name" value="BDH-like"/>
</dbReference>
<dbReference type="InterPro" id="IPR016161">
    <property type="entry name" value="Ald_DH/histidinol_DH"/>
</dbReference>
<dbReference type="InterPro" id="IPR012079">
    <property type="entry name" value="Bifunc_Ald-ADH"/>
</dbReference>
<protein>
    <recommendedName>
        <fullName evidence="9 10">Aldehyde-alcohol dehydrogenase</fullName>
    </recommendedName>
</protein>
<dbReference type="Gene3D" id="3.40.605.10">
    <property type="entry name" value="Aldehyde Dehydrogenase, Chain A, domain 1"/>
    <property type="match status" value="1"/>
</dbReference>
<keyword evidence="2 10" id="KW-0560">Oxidoreductase</keyword>
<sequence length="871" mass="95092">MAKKEEQVKVPEIIDNVDALVAKMEAMREAQREFATFTQEQVDKIFYEAASAANKMRLPLAKMAVEETGMGVVEDKVIKNNYAAEYIYNAYKDTKTCGVIEEDKAYGIKKLAEPIGIVAAVIPTTNPTSTAIFKTLISLKTRNAIIISPHPRAKNSTIAAAKVVLDAAVKAGAPEGIISWIDVPSLELTNEVMRSADIILATGGPGMVKAAYSSGKPALGVGAGNTPVIIDDTANIKLAVNSIIHSKTFDNGMICASEQSVTVLEKVYDEARKEFAARGCYFLKGDEIEKVRKTIIINGALNAKIVGQTAYTIAKLAGVEVPEATKILIGEVDSVNIDEEFAHEKLSPVLAMYKAKDFDDALAKAAQLVADGGYGHTASLYVNVNEHEKIMKHAEAMKTCRILTNTPSSQGGIGDIYNFKMTPSLTLGCGSWGGNSVSENVGVKHLLNIKTVAERRENMLWFRNPEKVYFKKGCMPVALSELKDVYGKKRAFVVTDSFLYMNGYTKPITDKLDEMGIVYTVFSDVQPDPTLANAQAGAKAMRAFQPDTIIALGGGSAMDAAKIMWVMYEHPEVDFQDMAMRFMDIRKRVYTFPKMGEKAYFIAIPTSSGTGSEVTSFAVITDQDTGVKYPLADYELMPKMAIVDADNMMSQPKGLTSASGVDVLTHALEAYASVMASDYTDGLALKAMKNVLEYLPTAYNDGSNVEARCKMADASCMAGMAFNNAFLGVCHSMAHKLGAFHHLPHGVANALLITLVMEFNASEVPTKMGTFPQYEYPHTLARYAECGRFCGIQGKNDAEVLKKFIDKIEELKAAVGIKKTIKEYGVDEKYFLDTLDAMVEQAFDDQCTGANPRYPLMSELKEMYLKAYYGK</sequence>
<dbReference type="PANTHER" id="PTHR43633">
    <property type="entry name" value="ALCOHOL DEHYDROGENASE YQHD"/>
    <property type="match status" value="1"/>
</dbReference>
<keyword evidence="4" id="KW-0520">NAD</keyword>
<feature type="domain" description="Alcohol dehydrogenase iron-type/glycerol dehydrogenase GldA" evidence="12">
    <location>
        <begin position="465"/>
        <end position="644"/>
    </location>
</feature>
<name>A0A2V3YKR2_9FIRM</name>